<protein>
    <submittedName>
        <fullName evidence="7">Extracellular solute-binding protein</fullName>
    </submittedName>
</protein>
<evidence type="ECO:0000313" key="8">
    <source>
        <dbReference type="Proteomes" id="UP001519887"/>
    </source>
</evidence>
<keyword evidence="1" id="KW-1003">Cell membrane</keyword>
<evidence type="ECO:0000256" key="5">
    <source>
        <dbReference type="ARBA" id="ARBA00023288"/>
    </source>
</evidence>
<reference evidence="7 8" key="1">
    <citation type="submission" date="2021-07" db="EMBL/GenBank/DDBJ databases">
        <title>Paenibacillus radiodurans sp. nov., isolated from the southeastern edge of Tengger Desert.</title>
        <authorList>
            <person name="Zhang G."/>
        </authorList>
    </citation>
    <scope>NUCLEOTIDE SEQUENCE [LARGE SCALE GENOMIC DNA]</scope>
    <source>
        <strain evidence="7 8">CCM 7311</strain>
    </source>
</reference>
<evidence type="ECO:0000256" key="3">
    <source>
        <dbReference type="ARBA" id="ARBA00023136"/>
    </source>
</evidence>
<dbReference type="Pfam" id="PF01547">
    <property type="entry name" value="SBP_bac_1"/>
    <property type="match status" value="1"/>
</dbReference>
<evidence type="ECO:0000256" key="6">
    <source>
        <dbReference type="SAM" id="MobiDB-lite"/>
    </source>
</evidence>
<feature type="non-terminal residue" evidence="7">
    <location>
        <position position="1"/>
    </location>
</feature>
<dbReference type="InterPro" id="IPR050490">
    <property type="entry name" value="Bact_solute-bd_prot1"/>
</dbReference>
<name>A0ABS7C528_9BACL</name>
<comment type="caution">
    <text evidence="7">The sequence shown here is derived from an EMBL/GenBank/DDBJ whole genome shotgun (WGS) entry which is preliminary data.</text>
</comment>
<dbReference type="SUPFAM" id="SSF53850">
    <property type="entry name" value="Periplasmic binding protein-like II"/>
    <property type="match status" value="1"/>
</dbReference>
<accession>A0ABS7C528</accession>
<organism evidence="7 8">
    <name type="scientific">Paenibacillus sepulcri</name>
    <dbReference type="NCBI Taxonomy" id="359917"/>
    <lineage>
        <taxon>Bacteria</taxon>
        <taxon>Bacillati</taxon>
        <taxon>Bacillota</taxon>
        <taxon>Bacilli</taxon>
        <taxon>Bacillales</taxon>
        <taxon>Paenibacillaceae</taxon>
        <taxon>Paenibacillus</taxon>
    </lineage>
</organism>
<keyword evidence="2" id="KW-0732">Signal</keyword>
<sequence>SSPPNQTGTGTDPQSPPAEGKATIVFSTFWEDANLQGAVKKYEALHPNVDIDLKYVKTDNEHFTADLEKFVETSNTSMLAGKGPDLIMMDDLPIDKYVDHKLLADLNLMMQQDSGFPEEDYFTNILDKLKLDGGLYGMPLSFQLHALVSDSEAISQSGIKVDDKNWTWSQFAESAKQIKEKGSDKNKIGFGGTPNYMLLQMVNDNYSRFVDRTKRQANFDSESFTGLMQQVKTLFDDGVIGPGVLGANGSFSYFNQSQFNSPSDYLVSLKEFGEGARLYVTPHTQDAGNGGYFTPYRSIGMNASSSVKPEAWEFIKFLISEEGQTRTNLQSAGFSFNKNVFKKQIQQLKDAGTVQPDKEGPLQGKPFAVDAAALDQLDAIVNGEFHSAAPKSSQIEDTIIQESEAFFTGQKTAQDVAKLIQNKVTLFLNE</sequence>
<dbReference type="PANTHER" id="PTHR43649">
    <property type="entry name" value="ARABINOSE-BINDING PROTEIN-RELATED"/>
    <property type="match status" value="1"/>
</dbReference>
<gene>
    <name evidence="7" type="ORF">K0U00_18275</name>
</gene>
<evidence type="ECO:0000256" key="4">
    <source>
        <dbReference type="ARBA" id="ARBA00023139"/>
    </source>
</evidence>
<dbReference type="InterPro" id="IPR006059">
    <property type="entry name" value="SBP"/>
</dbReference>
<dbReference type="Gene3D" id="3.40.190.10">
    <property type="entry name" value="Periplasmic binding protein-like II"/>
    <property type="match status" value="1"/>
</dbReference>
<keyword evidence="5" id="KW-0449">Lipoprotein</keyword>
<dbReference type="PANTHER" id="PTHR43649:SF33">
    <property type="entry name" value="POLYGALACTURONAN_RHAMNOGALACTURONAN-BINDING PROTEIN YTCQ"/>
    <property type="match status" value="1"/>
</dbReference>
<keyword evidence="4" id="KW-0564">Palmitate</keyword>
<keyword evidence="8" id="KW-1185">Reference proteome</keyword>
<evidence type="ECO:0000256" key="2">
    <source>
        <dbReference type="ARBA" id="ARBA00022729"/>
    </source>
</evidence>
<feature type="compositionally biased region" description="Polar residues" evidence="6">
    <location>
        <begin position="1"/>
        <end position="13"/>
    </location>
</feature>
<feature type="region of interest" description="Disordered" evidence="6">
    <location>
        <begin position="1"/>
        <end position="20"/>
    </location>
</feature>
<dbReference type="EMBL" id="JAHZIK010000470">
    <property type="protein sequence ID" value="MBW7455979.1"/>
    <property type="molecule type" value="Genomic_DNA"/>
</dbReference>
<proteinExistence type="predicted"/>
<evidence type="ECO:0000313" key="7">
    <source>
        <dbReference type="EMBL" id="MBW7455979.1"/>
    </source>
</evidence>
<keyword evidence="3" id="KW-0472">Membrane</keyword>
<dbReference type="Proteomes" id="UP001519887">
    <property type="component" value="Unassembled WGS sequence"/>
</dbReference>
<evidence type="ECO:0000256" key="1">
    <source>
        <dbReference type="ARBA" id="ARBA00022475"/>
    </source>
</evidence>